<reference evidence="2" key="1">
    <citation type="journal article" date="2023" name="PhytoFront">
        <title>Draft Genome Resources of Seven Strains of Tilletia horrida, Causal Agent of Kernel Smut of Rice.</title>
        <authorList>
            <person name="Khanal S."/>
            <person name="Antony Babu S."/>
            <person name="Zhou X.G."/>
        </authorList>
    </citation>
    <scope>NUCLEOTIDE SEQUENCE</scope>
    <source>
        <strain evidence="2">TX3</strain>
    </source>
</reference>
<dbReference type="AlphaFoldDB" id="A0AAN6JJU2"/>
<dbReference type="Pfam" id="PF00107">
    <property type="entry name" value="ADH_zinc_N"/>
    <property type="match status" value="1"/>
</dbReference>
<evidence type="ECO:0000313" key="3">
    <source>
        <dbReference type="Proteomes" id="UP001176521"/>
    </source>
</evidence>
<organism evidence="2 3">
    <name type="scientific">Tilletia horrida</name>
    <dbReference type="NCBI Taxonomy" id="155126"/>
    <lineage>
        <taxon>Eukaryota</taxon>
        <taxon>Fungi</taxon>
        <taxon>Dikarya</taxon>
        <taxon>Basidiomycota</taxon>
        <taxon>Ustilaginomycotina</taxon>
        <taxon>Exobasidiomycetes</taxon>
        <taxon>Tilletiales</taxon>
        <taxon>Tilletiaceae</taxon>
        <taxon>Tilletia</taxon>
    </lineage>
</organism>
<dbReference type="EMBL" id="JAPDMQ010000292">
    <property type="protein sequence ID" value="KAK0527925.1"/>
    <property type="molecule type" value="Genomic_DNA"/>
</dbReference>
<dbReference type="InterPro" id="IPR011032">
    <property type="entry name" value="GroES-like_sf"/>
</dbReference>
<dbReference type="InterPro" id="IPR020843">
    <property type="entry name" value="ER"/>
</dbReference>
<name>A0AAN6JJU2_9BASI</name>
<dbReference type="Gene3D" id="3.90.180.10">
    <property type="entry name" value="Medium-chain alcohol dehydrogenases, catalytic domain"/>
    <property type="match status" value="1"/>
</dbReference>
<dbReference type="InterPro" id="IPR013154">
    <property type="entry name" value="ADH-like_N"/>
</dbReference>
<dbReference type="InterPro" id="IPR013149">
    <property type="entry name" value="ADH-like_C"/>
</dbReference>
<dbReference type="Proteomes" id="UP001176521">
    <property type="component" value="Unassembled WGS sequence"/>
</dbReference>
<dbReference type="InterPro" id="IPR047122">
    <property type="entry name" value="Trans-enoyl_RdTase-like"/>
</dbReference>
<dbReference type="SMART" id="SM00829">
    <property type="entry name" value="PKS_ER"/>
    <property type="match status" value="1"/>
</dbReference>
<feature type="domain" description="Enoyl reductase (ER)" evidence="1">
    <location>
        <begin position="17"/>
        <end position="369"/>
    </location>
</feature>
<dbReference type="InterPro" id="IPR036291">
    <property type="entry name" value="NAD(P)-bd_dom_sf"/>
</dbReference>
<proteinExistence type="predicted"/>
<protein>
    <submittedName>
        <fullName evidence="2">Zinc-binding oxidoreductase alcohol dehydrogenase</fullName>
    </submittedName>
</protein>
<dbReference type="PANTHER" id="PTHR45348">
    <property type="entry name" value="HYPOTHETICAL OXIDOREDUCTASE (EUROFUNG)"/>
    <property type="match status" value="1"/>
</dbReference>
<dbReference type="CDD" id="cd08249">
    <property type="entry name" value="enoyl_reductase_like"/>
    <property type="match status" value="1"/>
</dbReference>
<evidence type="ECO:0000313" key="2">
    <source>
        <dbReference type="EMBL" id="KAK0527925.1"/>
    </source>
</evidence>
<keyword evidence="3" id="KW-1185">Reference proteome</keyword>
<dbReference type="SUPFAM" id="SSF51735">
    <property type="entry name" value="NAD(P)-binding Rossmann-fold domains"/>
    <property type="match status" value="1"/>
</dbReference>
<dbReference type="GO" id="GO:0016651">
    <property type="term" value="F:oxidoreductase activity, acting on NAD(P)H"/>
    <property type="evidence" value="ECO:0007669"/>
    <property type="project" value="InterPro"/>
</dbReference>
<gene>
    <name evidence="2" type="primary">IFR1_2</name>
    <name evidence="2" type="ORF">OC842_004711</name>
</gene>
<dbReference type="SUPFAM" id="SSF50129">
    <property type="entry name" value="GroES-like"/>
    <property type="match status" value="1"/>
</dbReference>
<dbReference type="PANTHER" id="PTHR45348:SF2">
    <property type="entry name" value="ZINC-TYPE ALCOHOL DEHYDROGENASE-LIKE PROTEIN C2E1P3.01"/>
    <property type="match status" value="1"/>
</dbReference>
<accession>A0AAN6JJU2</accession>
<dbReference type="Pfam" id="PF08240">
    <property type="entry name" value="ADH_N"/>
    <property type="match status" value="1"/>
</dbReference>
<sequence>MAASLPTTFKAVVTQSDLTLKVEEIPSIAAEQGVPAGNILVKVKAVGINPIDWTYAYNERFHYPNRVLGCDLSGDVVALGADVTHFRLGDRVAGVVHGCQVEGNGAFAEYVLLKELAAFRMPAGMRYEEGAAWGIADFTYLLAACVYHRLPLPSLSSPTPTRNEAVFIWGGATSIGWHAIQLAKLLGLKVLTVASSKHHATLREIGADEVYDYKDVDVVDRLKKTVQEWGNVKYGFDAVTGGGTTENSVDILAETPGGAHLCVVLPAGLSAEHRNPSVKVTSISGFTLLGDAYSMARVRHFAPEEAHAQLYGEYNHAVLPRILEGWTSPRGSAHFRAQKLIEIKGGLEKVDEAVLRLHHDGVSGEKIVITL</sequence>
<comment type="caution">
    <text evidence="2">The sequence shown here is derived from an EMBL/GenBank/DDBJ whole genome shotgun (WGS) entry which is preliminary data.</text>
</comment>
<dbReference type="Gene3D" id="3.40.50.720">
    <property type="entry name" value="NAD(P)-binding Rossmann-like Domain"/>
    <property type="match status" value="1"/>
</dbReference>
<evidence type="ECO:0000259" key="1">
    <source>
        <dbReference type="SMART" id="SM00829"/>
    </source>
</evidence>